<evidence type="ECO:0000313" key="1">
    <source>
        <dbReference type="EMBL" id="SHH48927.1"/>
    </source>
</evidence>
<protein>
    <recommendedName>
        <fullName evidence="3">Transposase DDE domain-containing protein</fullName>
    </recommendedName>
</protein>
<gene>
    <name evidence="1" type="ORF">SAMN04488530_1581</name>
</gene>
<evidence type="ECO:0008006" key="3">
    <source>
        <dbReference type="Google" id="ProtNLM"/>
    </source>
</evidence>
<proteinExistence type="predicted"/>
<evidence type="ECO:0000313" key="2">
    <source>
        <dbReference type="Proteomes" id="UP000243255"/>
    </source>
</evidence>
<organism evidence="1 2">
    <name type="scientific">Asaccharospora irregularis DSM 2635</name>
    <dbReference type="NCBI Taxonomy" id="1121321"/>
    <lineage>
        <taxon>Bacteria</taxon>
        <taxon>Bacillati</taxon>
        <taxon>Bacillota</taxon>
        <taxon>Clostridia</taxon>
        <taxon>Peptostreptococcales</taxon>
        <taxon>Peptostreptococcaceae</taxon>
        <taxon>Asaccharospora</taxon>
    </lineage>
</organism>
<reference evidence="2" key="1">
    <citation type="submission" date="2016-11" db="EMBL/GenBank/DDBJ databases">
        <authorList>
            <person name="Varghese N."/>
            <person name="Submissions S."/>
        </authorList>
    </citation>
    <scope>NUCLEOTIDE SEQUENCE [LARGE SCALE GENOMIC DNA]</scope>
    <source>
        <strain evidence="2">DSM 2635</strain>
    </source>
</reference>
<name>A0A1M5TDR8_9FIRM</name>
<dbReference type="AlphaFoldDB" id="A0A1M5TDR8"/>
<dbReference type="EMBL" id="FQWX01000058">
    <property type="protein sequence ID" value="SHH48927.1"/>
    <property type="molecule type" value="Genomic_DNA"/>
</dbReference>
<keyword evidence="2" id="KW-1185">Reference proteome</keyword>
<accession>A0A1M5TDR8</accession>
<feature type="non-terminal residue" evidence="1">
    <location>
        <position position="1"/>
    </location>
</feature>
<sequence>NMEFRRFLCKGKSNILAECILIAMAHNVNKFHNKIKNGKCRTYLYSTKNVA</sequence>
<dbReference type="Proteomes" id="UP000243255">
    <property type="component" value="Unassembled WGS sequence"/>
</dbReference>